<gene>
    <name evidence="1" type="ORF">BW900_11620</name>
</gene>
<accession>A0A1S9T8X5</accession>
<organism evidence="1 2">
    <name type="scientific">Bacillus mycoides</name>
    <dbReference type="NCBI Taxonomy" id="1405"/>
    <lineage>
        <taxon>Bacteria</taxon>
        <taxon>Bacillati</taxon>
        <taxon>Bacillota</taxon>
        <taxon>Bacilli</taxon>
        <taxon>Bacillales</taxon>
        <taxon>Bacillaceae</taxon>
        <taxon>Bacillus</taxon>
        <taxon>Bacillus cereus group</taxon>
    </lineage>
</organism>
<sequence length="52" mass="6226">MKKVADYPIEDFFGYEILSGDTYFDFGEEIVLKENLTKYLIERHQIECFQAQ</sequence>
<dbReference type="RefSeq" id="WP_106408518.1">
    <property type="nucleotide sequence ID" value="NZ_JBCMNA010000002.1"/>
</dbReference>
<dbReference type="Gene3D" id="3.30.40.30">
    <property type="entry name" value="YqaI domain"/>
    <property type="match status" value="1"/>
</dbReference>
<evidence type="ECO:0000313" key="2">
    <source>
        <dbReference type="Proteomes" id="UP000190696"/>
    </source>
</evidence>
<dbReference type="Pfam" id="PF09466">
    <property type="entry name" value="Yqai"/>
    <property type="match status" value="1"/>
</dbReference>
<dbReference type="EMBL" id="MUAI01000007">
    <property type="protein sequence ID" value="OOR06465.1"/>
    <property type="molecule type" value="Genomic_DNA"/>
</dbReference>
<comment type="caution">
    <text evidence="1">The sequence shown here is derived from an EMBL/GenBank/DDBJ whole genome shotgun (WGS) entry which is preliminary data.</text>
</comment>
<protein>
    <submittedName>
        <fullName evidence="1">Uncharacterized protein</fullName>
    </submittedName>
</protein>
<dbReference type="SUPFAM" id="SSF160713">
    <property type="entry name" value="YqaI-like"/>
    <property type="match status" value="1"/>
</dbReference>
<name>A0A1S9T8X5_BACMY</name>
<dbReference type="InterPro" id="IPR023118">
    <property type="entry name" value="YqaI_dom_sf"/>
</dbReference>
<dbReference type="Proteomes" id="UP000190696">
    <property type="component" value="Unassembled WGS sequence"/>
</dbReference>
<evidence type="ECO:0000313" key="1">
    <source>
        <dbReference type="EMBL" id="OOR06465.1"/>
    </source>
</evidence>
<proteinExistence type="predicted"/>
<dbReference type="AlphaFoldDB" id="A0A1S9T8X5"/>
<dbReference type="InterPro" id="IPR018474">
    <property type="entry name" value="Uncharacterised_Yqai"/>
</dbReference>
<reference evidence="1 2" key="1">
    <citation type="submission" date="2017-01" db="EMBL/GenBank/DDBJ databases">
        <title>Bacillus cereus isolates.</title>
        <authorList>
            <person name="Beno S.M."/>
        </authorList>
    </citation>
    <scope>NUCLEOTIDE SEQUENCE [LARGE SCALE GENOMIC DNA]</scope>
    <source>
        <strain evidence="1 2">FSL W7-1108</strain>
    </source>
</reference>